<protein>
    <recommendedName>
        <fullName evidence="3">Mu-like prophage I protein</fullName>
    </recommendedName>
</protein>
<organism evidence="1 2">
    <name type="scientific">Allofranklinella schreckenbergeri</name>
    <dbReference type="NCBI Taxonomy" id="1076744"/>
    <lineage>
        <taxon>Bacteria</taxon>
        <taxon>Pseudomonadati</taxon>
        <taxon>Pseudomonadota</taxon>
        <taxon>Betaproteobacteria</taxon>
        <taxon>Burkholderiales</taxon>
        <taxon>Comamonadaceae</taxon>
        <taxon>Allofranklinella</taxon>
    </lineage>
</organism>
<comment type="caution">
    <text evidence="1">The sequence shown here is derived from an EMBL/GenBank/DDBJ whole genome shotgun (WGS) entry which is preliminary data.</text>
</comment>
<dbReference type="Proteomes" id="UP000281171">
    <property type="component" value="Unassembled WGS sequence"/>
</dbReference>
<accession>A0A3M6R6J7</accession>
<evidence type="ECO:0008006" key="3">
    <source>
        <dbReference type="Google" id="ProtNLM"/>
    </source>
</evidence>
<evidence type="ECO:0000313" key="1">
    <source>
        <dbReference type="EMBL" id="RMX10957.1"/>
    </source>
</evidence>
<dbReference type="InterPro" id="IPR012106">
    <property type="entry name" value="Phage_Mu_Gp1"/>
</dbReference>
<name>A0A3M6R6J7_9BURK</name>
<dbReference type="AlphaFoldDB" id="A0A3M6R6J7"/>
<dbReference type="EMBL" id="RDQK01000006">
    <property type="protein sequence ID" value="RMX10957.1"/>
    <property type="molecule type" value="Genomic_DNA"/>
</dbReference>
<gene>
    <name evidence="1" type="ORF">EBQ24_02915</name>
</gene>
<proteinExistence type="predicted"/>
<dbReference type="Pfam" id="PF10123">
    <property type="entry name" value="Mu-like_Pro"/>
    <property type="match status" value="1"/>
</dbReference>
<sequence>MIQATPATDFKPSDGRSIGIPAWQMNAEIARRIIKRHDTSHPPVIDYEHQTLYKEKNGHPAPAAGWIHGLQWVEGKGLFVLAELTSKAKQMIQAGEYRFFSPVLQYNSKTGEVLKILMGALTNNPAIHGMEMIKVA</sequence>
<reference evidence="1 2" key="1">
    <citation type="submission" date="2018-10" db="EMBL/GenBank/DDBJ databases">
        <title>Comamonadaceae CDC group NO-1 genome sequencing and assembly.</title>
        <authorList>
            <person name="Bernier A.-M."/>
            <person name="Bernard K."/>
        </authorList>
    </citation>
    <scope>NUCLEOTIDE SEQUENCE [LARGE SCALE GENOMIC DNA]</scope>
    <source>
        <strain evidence="1 2">NML180581</strain>
    </source>
</reference>
<evidence type="ECO:0000313" key="2">
    <source>
        <dbReference type="Proteomes" id="UP000281171"/>
    </source>
</evidence>